<proteinExistence type="predicted"/>
<evidence type="ECO:0000313" key="3">
    <source>
        <dbReference type="EMBL" id="HFM96583.1"/>
    </source>
</evidence>
<comment type="caution">
    <text evidence="3">The sequence shown here is derived from an EMBL/GenBank/DDBJ whole genome shotgun (WGS) entry which is preliminary data.</text>
</comment>
<feature type="domain" description="GST C-terminal" evidence="2">
    <location>
        <begin position="85"/>
        <end position="202"/>
    </location>
</feature>
<dbReference type="SFLD" id="SFLDG00358">
    <property type="entry name" value="Main_(cytGST)"/>
    <property type="match status" value="1"/>
</dbReference>
<dbReference type="PROSITE" id="PS50404">
    <property type="entry name" value="GST_NTER"/>
    <property type="match status" value="1"/>
</dbReference>
<dbReference type="InterPro" id="IPR004046">
    <property type="entry name" value="GST_C"/>
</dbReference>
<dbReference type="SFLD" id="SFLDS00019">
    <property type="entry name" value="Glutathione_Transferase_(cytos"/>
    <property type="match status" value="1"/>
</dbReference>
<dbReference type="PROSITE" id="PS50405">
    <property type="entry name" value="GST_CTER"/>
    <property type="match status" value="1"/>
</dbReference>
<accession>A0A7C3KBW9</accession>
<dbReference type="EMBL" id="DSRU01000034">
    <property type="protein sequence ID" value="HFM96583.1"/>
    <property type="molecule type" value="Genomic_DNA"/>
</dbReference>
<dbReference type="GO" id="GO:0016740">
    <property type="term" value="F:transferase activity"/>
    <property type="evidence" value="ECO:0007669"/>
    <property type="project" value="UniProtKB-KW"/>
</dbReference>
<feature type="domain" description="GST N-terminal" evidence="1">
    <location>
        <begin position="1"/>
        <end position="80"/>
    </location>
</feature>
<gene>
    <name evidence="3" type="ORF">ENR64_02230</name>
</gene>
<dbReference type="PANTHER" id="PTHR44051">
    <property type="entry name" value="GLUTATHIONE S-TRANSFERASE-RELATED"/>
    <property type="match status" value="1"/>
</dbReference>
<organism evidence="3">
    <name type="scientific">Oscillatoriales cyanobacterium SpSt-418</name>
    <dbReference type="NCBI Taxonomy" id="2282169"/>
    <lineage>
        <taxon>Bacteria</taxon>
        <taxon>Bacillati</taxon>
        <taxon>Cyanobacteriota</taxon>
        <taxon>Cyanophyceae</taxon>
        <taxon>Oscillatoriophycideae</taxon>
        <taxon>Oscillatoriales</taxon>
    </lineage>
</organism>
<dbReference type="InterPro" id="IPR010987">
    <property type="entry name" value="Glutathione-S-Trfase_C-like"/>
</dbReference>
<dbReference type="AlphaFoldDB" id="A0A7C3KBW9"/>
<dbReference type="Gene3D" id="3.40.30.10">
    <property type="entry name" value="Glutaredoxin"/>
    <property type="match status" value="1"/>
</dbReference>
<dbReference type="CDD" id="cd00299">
    <property type="entry name" value="GST_C_family"/>
    <property type="match status" value="1"/>
</dbReference>
<protein>
    <submittedName>
        <fullName evidence="3">Glutathione S-transferase family protein</fullName>
    </submittedName>
</protein>
<dbReference type="InterPro" id="IPR004045">
    <property type="entry name" value="Glutathione_S-Trfase_N"/>
</dbReference>
<keyword evidence="3" id="KW-0808">Transferase</keyword>
<sequence>MLKLYYARPSLFARPIWLTLLEKQIPFELVSVNLGGDQFEPTFLELNPFGHVPVLIDGDFRVIESQAILDYLEAKYPTPSLLPQAPEMLAKVRMVQFVALNELLPAIVGLLLNETATADFQYAEARVGNTLRFLEGLLGDASFFAGEPITLAETVAGTLIPVLPKLAIPLTSYPRLQAWSERLLARPTWQTIQLSEEEWNDFRRHFKVLPRVWQRRRRQRTQILTS</sequence>
<dbReference type="Pfam" id="PF13417">
    <property type="entry name" value="GST_N_3"/>
    <property type="match status" value="1"/>
</dbReference>
<evidence type="ECO:0000259" key="1">
    <source>
        <dbReference type="PROSITE" id="PS50404"/>
    </source>
</evidence>
<evidence type="ECO:0000259" key="2">
    <source>
        <dbReference type="PROSITE" id="PS50405"/>
    </source>
</evidence>
<name>A0A7C3KBW9_9CYAN</name>
<reference evidence="3" key="1">
    <citation type="journal article" date="2020" name="mSystems">
        <title>Genome- and Community-Level Interaction Insights into Carbon Utilization and Element Cycling Functions of Hydrothermarchaeota in Hydrothermal Sediment.</title>
        <authorList>
            <person name="Zhou Z."/>
            <person name="Liu Y."/>
            <person name="Xu W."/>
            <person name="Pan J."/>
            <person name="Luo Z.H."/>
            <person name="Li M."/>
        </authorList>
    </citation>
    <scope>NUCLEOTIDE SEQUENCE [LARGE SCALE GENOMIC DNA]</scope>
    <source>
        <strain evidence="3">SpSt-418</strain>
    </source>
</reference>
<dbReference type="SUPFAM" id="SSF52833">
    <property type="entry name" value="Thioredoxin-like"/>
    <property type="match status" value="1"/>
</dbReference>
<dbReference type="InterPro" id="IPR040079">
    <property type="entry name" value="Glutathione_S-Trfase"/>
</dbReference>
<dbReference type="Gene3D" id="1.20.1050.10">
    <property type="match status" value="1"/>
</dbReference>
<dbReference type="InterPro" id="IPR036249">
    <property type="entry name" value="Thioredoxin-like_sf"/>
</dbReference>
<dbReference type="InterPro" id="IPR036282">
    <property type="entry name" value="Glutathione-S-Trfase_C_sf"/>
</dbReference>
<dbReference type="PANTHER" id="PTHR44051:SF8">
    <property type="entry name" value="GLUTATHIONE S-TRANSFERASE GSTA"/>
    <property type="match status" value="1"/>
</dbReference>
<dbReference type="Pfam" id="PF00043">
    <property type="entry name" value="GST_C"/>
    <property type="match status" value="1"/>
</dbReference>
<dbReference type="SUPFAM" id="SSF47616">
    <property type="entry name" value="GST C-terminal domain-like"/>
    <property type="match status" value="1"/>
</dbReference>